<evidence type="ECO:0000313" key="3">
    <source>
        <dbReference type="Proteomes" id="UP000789508"/>
    </source>
</evidence>
<proteinExistence type="predicted"/>
<keyword evidence="3" id="KW-1185">Reference proteome</keyword>
<evidence type="ECO:0000313" key="2">
    <source>
        <dbReference type="EMBL" id="CAG8439510.1"/>
    </source>
</evidence>
<feature type="compositionally biased region" description="Basic and acidic residues" evidence="1">
    <location>
        <begin position="178"/>
        <end position="199"/>
    </location>
</feature>
<accession>A0A9N8V9H5</accession>
<dbReference type="OrthoDB" id="10582065at2759"/>
<protein>
    <submittedName>
        <fullName evidence="2">1331_t:CDS:1</fullName>
    </submittedName>
</protein>
<dbReference type="Proteomes" id="UP000789508">
    <property type="component" value="Unassembled WGS sequence"/>
</dbReference>
<dbReference type="AlphaFoldDB" id="A0A9N8V9H5"/>
<dbReference type="EMBL" id="CAJVPS010000008">
    <property type="protein sequence ID" value="CAG8439510.1"/>
    <property type="molecule type" value="Genomic_DNA"/>
</dbReference>
<name>A0A9N8V9H5_9GLOM</name>
<evidence type="ECO:0000256" key="1">
    <source>
        <dbReference type="SAM" id="MobiDB-lite"/>
    </source>
</evidence>
<gene>
    <name evidence="2" type="ORF">ALEPTO_LOCUS179</name>
</gene>
<feature type="compositionally biased region" description="Low complexity" evidence="1">
    <location>
        <begin position="154"/>
        <end position="165"/>
    </location>
</feature>
<comment type="caution">
    <text evidence="2">The sequence shown here is derived from an EMBL/GenBank/DDBJ whole genome shotgun (WGS) entry which is preliminary data.</text>
</comment>
<sequence>MLKIKPCLFKTPRIYHFRAYNTKNIIRGNIITVNNYIKSNNHNHKYHDSEIKRRLYGTKGYGSVLTDSSESKKDPTESHSQDASGRRESVLENDEKEKGKANMDPVTSDGLSPQQSADDSNKEKKSKSSPGSAQKQPQQERDPEDAPTPYDSQAPAASESSSPSETFDPVKKKFVPVSEERYKNKTEKNDKNKKNKEVDLGSLSDGHAGAATSGKRANRKNTNGDLVAEIPSIQSAG</sequence>
<feature type="region of interest" description="Disordered" evidence="1">
    <location>
        <begin position="62"/>
        <end position="237"/>
    </location>
</feature>
<feature type="compositionally biased region" description="Polar residues" evidence="1">
    <location>
        <begin position="109"/>
        <end position="118"/>
    </location>
</feature>
<reference evidence="2" key="1">
    <citation type="submission" date="2021-06" db="EMBL/GenBank/DDBJ databases">
        <authorList>
            <person name="Kallberg Y."/>
            <person name="Tangrot J."/>
            <person name="Rosling A."/>
        </authorList>
    </citation>
    <scope>NUCLEOTIDE SEQUENCE</scope>
    <source>
        <strain evidence="2">FL130A</strain>
    </source>
</reference>
<feature type="compositionally biased region" description="Basic and acidic residues" evidence="1">
    <location>
        <begin position="69"/>
        <end position="101"/>
    </location>
</feature>
<organism evidence="2 3">
    <name type="scientific">Ambispora leptoticha</name>
    <dbReference type="NCBI Taxonomy" id="144679"/>
    <lineage>
        <taxon>Eukaryota</taxon>
        <taxon>Fungi</taxon>
        <taxon>Fungi incertae sedis</taxon>
        <taxon>Mucoromycota</taxon>
        <taxon>Glomeromycotina</taxon>
        <taxon>Glomeromycetes</taxon>
        <taxon>Archaeosporales</taxon>
        <taxon>Ambisporaceae</taxon>
        <taxon>Ambispora</taxon>
    </lineage>
</organism>